<reference evidence="7" key="1">
    <citation type="submission" date="2020-03" db="EMBL/GenBank/DDBJ databases">
        <title>Draft sequencing of Calidifontibacter sp. DB0510.</title>
        <authorList>
            <person name="Kim D.-U."/>
        </authorList>
    </citation>
    <scope>NUCLEOTIDE SEQUENCE</scope>
    <source>
        <strain evidence="7">DB0510</strain>
    </source>
</reference>
<evidence type="ECO:0000256" key="5">
    <source>
        <dbReference type="SAM" id="MobiDB-lite"/>
    </source>
</evidence>
<keyword evidence="8" id="KW-1185">Reference proteome</keyword>
<organism evidence="7 8">
    <name type="scientific">Metallococcus carri</name>
    <dbReference type="NCBI Taxonomy" id="1656884"/>
    <lineage>
        <taxon>Bacteria</taxon>
        <taxon>Bacillati</taxon>
        <taxon>Actinomycetota</taxon>
        <taxon>Actinomycetes</taxon>
        <taxon>Micrococcales</taxon>
        <taxon>Dermacoccaceae</taxon>
        <taxon>Metallococcus</taxon>
    </lineage>
</organism>
<evidence type="ECO:0000256" key="2">
    <source>
        <dbReference type="ARBA" id="ARBA00022448"/>
    </source>
</evidence>
<sequence length="275" mass="29038">MNAPVVQLRDASFGYAGAAVVSGVSFAVRPGEVVAVLGPNGSGKSTVMKGILGLNDQLSGVLELFGEPAGQLRSRSRIGYVPQRHTLSTSVRATVREIVEVGRLPLRPWWRRATDADRAAVDAALAEVGLFDLAGSDVSTLSGGQQRRVLIARALAGEPEILVMDEPTAGVDTASQQVLAEVLRRLAASGVTMIIVTHELEALRGVVSRIVEISHGQLTFDGVPAEWARFQARRIAAVSANGHHHPSDHEPHGARAPYGLGPLDSRANPVGGQHD</sequence>
<dbReference type="InterPro" id="IPR050153">
    <property type="entry name" value="Metal_Ion_Import_ABC"/>
</dbReference>
<dbReference type="Proteomes" id="UP000744769">
    <property type="component" value="Unassembled WGS sequence"/>
</dbReference>
<dbReference type="Pfam" id="PF00005">
    <property type="entry name" value="ABC_tran"/>
    <property type="match status" value="1"/>
</dbReference>
<dbReference type="RefSeq" id="WP_166198736.1">
    <property type="nucleotide sequence ID" value="NZ_JAAOIV010000017.1"/>
</dbReference>
<gene>
    <name evidence="7" type="ORF">G9U51_16760</name>
</gene>
<dbReference type="EMBL" id="JAAOIV010000017">
    <property type="protein sequence ID" value="NHN57420.1"/>
    <property type="molecule type" value="Genomic_DNA"/>
</dbReference>
<comment type="similarity">
    <text evidence="1">Belongs to the ABC transporter superfamily.</text>
</comment>
<dbReference type="GO" id="GO:0005524">
    <property type="term" value="F:ATP binding"/>
    <property type="evidence" value="ECO:0007669"/>
    <property type="project" value="UniProtKB-KW"/>
</dbReference>
<dbReference type="PANTHER" id="PTHR42734">
    <property type="entry name" value="METAL TRANSPORT SYSTEM ATP-BINDING PROTEIN TM_0124-RELATED"/>
    <property type="match status" value="1"/>
</dbReference>
<dbReference type="PROSITE" id="PS50893">
    <property type="entry name" value="ABC_TRANSPORTER_2"/>
    <property type="match status" value="1"/>
</dbReference>
<dbReference type="SUPFAM" id="SSF52540">
    <property type="entry name" value="P-loop containing nucleoside triphosphate hydrolases"/>
    <property type="match status" value="1"/>
</dbReference>
<keyword evidence="2" id="KW-0813">Transport</keyword>
<keyword evidence="4 7" id="KW-0067">ATP-binding</keyword>
<feature type="domain" description="ABC transporter" evidence="6">
    <location>
        <begin position="6"/>
        <end position="240"/>
    </location>
</feature>
<evidence type="ECO:0000256" key="4">
    <source>
        <dbReference type="ARBA" id="ARBA00022840"/>
    </source>
</evidence>
<evidence type="ECO:0000313" key="7">
    <source>
        <dbReference type="EMBL" id="NHN57420.1"/>
    </source>
</evidence>
<evidence type="ECO:0000256" key="1">
    <source>
        <dbReference type="ARBA" id="ARBA00005417"/>
    </source>
</evidence>
<dbReference type="InterPro" id="IPR017871">
    <property type="entry name" value="ABC_transporter-like_CS"/>
</dbReference>
<feature type="region of interest" description="Disordered" evidence="5">
    <location>
        <begin position="240"/>
        <end position="275"/>
    </location>
</feature>
<evidence type="ECO:0000259" key="6">
    <source>
        <dbReference type="PROSITE" id="PS50893"/>
    </source>
</evidence>
<dbReference type="InterPro" id="IPR003439">
    <property type="entry name" value="ABC_transporter-like_ATP-bd"/>
</dbReference>
<dbReference type="GO" id="GO:0016887">
    <property type="term" value="F:ATP hydrolysis activity"/>
    <property type="evidence" value="ECO:0007669"/>
    <property type="project" value="InterPro"/>
</dbReference>
<dbReference type="InterPro" id="IPR003593">
    <property type="entry name" value="AAA+_ATPase"/>
</dbReference>
<dbReference type="AlphaFoldDB" id="A0A967EBK9"/>
<comment type="caution">
    <text evidence="7">The sequence shown here is derived from an EMBL/GenBank/DDBJ whole genome shotgun (WGS) entry which is preliminary data.</text>
</comment>
<dbReference type="InterPro" id="IPR027417">
    <property type="entry name" value="P-loop_NTPase"/>
</dbReference>
<name>A0A967EBK9_9MICO</name>
<proteinExistence type="inferred from homology"/>
<dbReference type="SMART" id="SM00382">
    <property type="entry name" value="AAA"/>
    <property type="match status" value="1"/>
</dbReference>
<dbReference type="PANTHER" id="PTHR42734:SF5">
    <property type="entry name" value="IRON TRANSPORT SYSTEM ATP-BINDING PROTEIN HI_0361-RELATED"/>
    <property type="match status" value="1"/>
</dbReference>
<evidence type="ECO:0000313" key="8">
    <source>
        <dbReference type="Proteomes" id="UP000744769"/>
    </source>
</evidence>
<keyword evidence="3" id="KW-0547">Nucleotide-binding</keyword>
<dbReference type="PROSITE" id="PS00211">
    <property type="entry name" value="ABC_TRANSPORTER_1"/>
    <property type="match status" value="1"/>
</dbReference>
<protein>
    <submittedName>
        <fullName evidence="7">Metal ABC transporter ATP-binding protein</fullName>
    </submittedName>
</protein>
<evidence type="ECO:0000256" key="3">
    <source>
        <dbReference type="ARBA" id="ARBA00022741"/>
    </source>
</evidence>
<accession>A0A967EBK9</accession>
<dbReference type="Gene3D" id="3.40.50.300">
    <property type="entry name" value="P-loop containing nucleotide triphosphate hydrolases"/>
    <property type="match status" value="1"/>
</dbReference>